<evidence type="ECO:0000256" key="1">
    <source>
        <dbReference type="SAM" id="MobiDB-lite"/>
    </source>
</evidence>
<sequence length="281" mass="30625">MLDAQTGQFQSEQIGSFFSFAKAADEFGVSLIGEARIPKRDLRLCETILRMYEAGALAFSFEIEVACLAETDGIAVIDAAEGNELIGMALVSTPAYPEATALMLVAETEDGKDDGNMDEKDKKIAELEAKMMLAEQQSENDEEMRRKEDELEEEKRQREQAEASLAAANEQLMHKDARIVELEAQVTELTPFKAEAEQLRADKAAAELAAKQQELTRFAEAQGLDIQAEAVAEAIRKADYAALVAEALREEKPAAKPVIAAYAMSAGIAAKGEYDDLLGRA</sequence>
<evidence type="ECO:0000313" key="3">
    <source>
        <dbReference type="Proteomes" id="UP000824128"/>
    </source>
</evidence>
<evidence type="ECO:0000313" key="2">
    <source>
        <dbReference type="EMBL" id="HIU94935.1"/>
    </source>
</evidence>
<accession>A0A9D1N4I9</accession>
<organism evidence="2 3">
    <name type="scientific">Candidatus Aphodomorpha intestinavium</name>
    <dbReference type="NCBI Taxonomy" id="2840672"/>
    <lineage>
        <taxon>Bacteria</taxon>
        <taxon>Bacillati</taxon>
        <taxon>Bacillota</taxon>
        <taxon>Clostridia</taxon>
        <taxon>Eubacteriales</taxon>
        <taxon>Candidatus Aphodomorpha</taxon>
    </lineage>
</organism>
<dbReference type="EMBL" id="DVNZ01000228">
    <property type="protein sequence ID" value="HIU94935.1"/>
    <property type="molecule type" value="Genomic_DNA"/>
</dbReference>
<dbReference type="Proteomes" id="UP000824128">
    <property type="component" value="Unassembled WGS sequence"/>
</dbReference>
<proteinExistence type="predicted"/>
<gene>
    <name evidence="2" type="ORF">IAD24_07220</name>
</gene>
<reference evidence="2" key="2">
    <citation type="journal article" date="2021" name="PeerJ">
        <title>Extensive microbial diversity within the chicken gut microbiome revealed by metagenomics and culture.</title>
        <authorList>
            <person name="Gilroy R."/>
            <person name="Ravi A."/>
            <person name="Getino M."/>
            <person name="Pursley I."/>
            <person name="Horton D.L."/>
            <person name="Alikhan N.F."/>
            <person name="Baker D."/>
            <person name="Gharbi K."/>
            <person name="Hall N."/>
            <person name="Watson M."/>
            <person name="Adriaenssens E.M."/>
            <person name="Foster-Nyarko E."/>
            <person name="Jarju S."/>
            <person name="Secka A."/>
            <person name="Antonio M."/>
            <person name="Oren A."/>
            <person name="Chaudhuri R.R."/>
            <person name="La Ragione R."/>
            <person name="Hildebrand F."/>
            <person name="Pallen M.J."/>
        </authorList>
    </citation>
    <scope>NUCLEOTIDE SEQUENCE</scope>
    <source>
        <strain evidence="2">ChiGjej2B2-16831</strain>
    </source>
</reference>
<dbReference type="AlphaFoldDB" id="A0A9D1N4I9"/>
<protein>
    <submittedName>
        <fullName evidence="2">Uncharacterized protein</fullName>
    </submittedName>
</protein>
<reference evidence="2" key="1">
    <citation type="submission" date="2020-10" db="EMBL/GenBank/DDBJ databases">
        <authorList>
            <person name="Gilroy R."/>
        </authorList>
    </citation>
    <scope>NUCLEOTIDE SEQUENCE</scope>
    <source>
        <strain evidence="2">ChiGjej2B2-16831</strain>
    </source>
</reference>
<feature type="region of interest" description="Disordered" evidence="1">
    <location>
        <begin position="133"/>
        <end position="160"/>
    </location>
</feature>
<comment type="caution">
    <text evidence="2">The sequence shown here is derived from an EMBL/GenBank/DDBJ whole genome shotgun (WGS) entry which is preliminary data.</text>
</comment>
<feature type="compositionally biased region" description="Basic and acidic residues" evidence="1">
    <location>
        <begin position="143"/>
        <end position="160"/>
    </location>
</feature>
<name>A0A9D1N4I9_9FIRM</name>